<feature type="compositionally biased region" description="Low complexity" evidence="1">
    <location>
        <begin position="102"/>
        <end position="112"/>
    </location>
</feature>
<feature type="region of interest" description="Disordered" evidence="1">
    <location>
        <begin position="154"/>
        <end position="240"/>
    </location>
</feature>
<feature type="region of interest" description="Disordered" evidence="1">
    <location>
        <begin position="57"/>
        <end position="133"/>
    </location>
</feature>
<reference evidence="3" key="1">
    <citation type="journal article" date="2017" name="bioRxiv">
        <title>Conservation of a gene cluster reveals novel cercosporin biosynthetic mechanisms and extends production to the genus Colletotrichum.</title>
        <authorList>
            <person name="de Jonge R."/>
            <person name="Ebert M.K."/>
            <person name="Huitt-Roehl C.R."/>
            <person name="Pal P."/>
            <person name="Suttle J.C."/>
            <person name="Spanner R.E."/>
            <person name="Neubauer J.D."/>
            <person name="Jurick W.M.II."/>
            <person name="Stott K.A."/>
            <person name="Secor G.A."/>
            <person name="Thomma B.P.H.J."/>
            <person name="Van de Peer Y."/>
            <person name="Townsend C.A."/>
            <person name="Bolton M.D."/>
        </authorList>
    </citation>
    <scope>NUCLEOTIDE SEQUENCE [LARGE SCALE GENOMIC DNA]</scope>
    <source>
        <strain evidence="3">CBS538.71</strain>
    </source>
</reference>
<evidence type="ECO:0000313" key="2">
    <source>
        <dbReference type="EMBL" id="PPJ55519.1"/>
    </source>
</evidence>
<organism evidence="2 3">
    <name type="scientific">Cercospora berteroae</name>
    <dbReference type="NCBI Taxonomy" id="357750"/>
    <lineage>
        <taxon>Eukaryota</taxon>
        <taxon>Fungi</taxon>
        <taxon>Dikarya</taxon>
        <taxon>Ascomycota</taxon>
        <taxon>Pezizomycotina</taxon>
        <taxon>Dothideomycetes</taxon>
        <taxon>Dothideomycetidae</taxon>
        <taxon>Mycosphaerellales</taxon>
        <taxon>Mycosphaerellaceae</taxon>
        <taxon>Cercospora</taxon>
    </lineage>
</organism>
<gene>
    <name evidence="2" type="ORF">CBER1_05381</name>
</gene>
<feature type="region of interest" description="Disordered" evidence="1">
    <location>
        <begin position="1"/>
        <end position="21"/>
    </location>
</feature>
<proteinExistence type="predicted"/>
<dbReference type="AlphaFoldDB" id="A0A2S6C706"/>
<dbReference type="OrthoDB" id="3647221at2759"/>
<comment type="caution">
    <text evidence="2">The sequence shown here is derived from an EMBL/GenBank/DDBJ whole genome shotgun (WGS) entry which is preliminary data.</text>
</comment>
<keyword evidence="3" id="KW-1185">Reference proteome</keyword>
<dbReference type="EMBL" id="PNEN01000537">
    <property type="protein sequence ID" value="PPJ55519.1"/>
    <property type="molecule type" value="Genomic_DNA"/>
</dbReference>
<feature type="compositionally biased region" description="Basic and acidic residues" evidence="1">
    <location>
        <begin position="215"/>
        <end position="240"/>
    </location>
</feature>
<dbReference type="Proteomes" id="UP000237631">
    <property type="component" value="Unassembled WGS sequence"/>
</dbReference>
<evidence type="ECO:0000313" key="3">
    <source>
        <dbReference type="Proteomes" id="UP000237631"/>
    </source>
</evidence>
<feature type="compositionally biased region" description="Basic and acidic residues" evidence="1">
    <location>
        <begin position="176"/>
        <end position="189"/>
    </location>
</feature>
<name>A0A2S6C706_9PEZI</name>
<accession>A0A2S6C706</accession>
<protein>
    <submittedName>
        <fullName evidence="2">Uncharacterized protein</fullName>
    </submittedName>
</protein>
<evidence type="ECO:0000256" key="1">
    <source>
        <dbReference type="SAM" id="MobiDB-lite"/>
    </source>
</evidence>
<sequence length="251" mass="27908">MTSCSEQEYGCGGAEDEGEADECRATELVRLQEERDRRLFVLDKEFPDWRYKKNTMKPEKGFVGASSRPPPELSSEPSMASTPSQRPQKRPPSKLRTEVLPEEVVLPFVPDETSSSCDADWGWADSSSGDWPSLADEIAENEAAREAASVTVSWGPWAGQKGPDEEALYQSWSADEAVKETKSRTDIKEGAAATEDDSDFRVEDRTNQSPTGDLDSDKRGVSRIDEKTEQNPEKNWDKKSFGVLDTLLAVH</sequence>